<proteinExistence type="predicted"/>
<dbReference type="Proteomes" id="UP001430149">
    <property type="component" value="Unassembled WGS sequence"/>
</dbReference>
<evidence type="ECO:0000313" key="3">
    <source>
        <dbReference type="Proteomes" id="UP001430149"/>
    </source>
</evidence>
<evidence type="ECO:0000256" key="1">
    <source>
        <dbReference type="SAM" id="MobiDB-lite"/>
    </source>
</evidence>
<feature type="compositionally biased region" description="Low complexity" evidence="1">
    <location>
        <begin position="86"/>
        <end position="97"/>
    </location>
</feature>
<sequence length="352" mass="37337">MPTGQRAPQTYPLITPSHPFARPSNFPNPPRAGLPRPSYPHVRYQGDASSNINSPSTSQGLRGKPSPGPSYPDKRYPGQSPGNTTSDSPSRPPSWSDINDRRDRLNDIVSGADSARANFDSASKAWNEGRYIDTLFDSYQSVNGGFRALRGVLALASVAADQAGYQRAAEFLKNTADDIKSARFALAGVLSPVSSFRGLASVLTDPSSTRADVLSSGTDYATGLGQSTGLAILQLDRRKGDTPLKQFGYGMFTLAEGGSAANQVISGYSQAYDALGEGDFKTATKAALGATTNLVEGPQIAANYLADTFDTLGMKQQATRMYEVSARLLTVEIAVKSVAAILNPLLDDSKEA</sequence>
<dbReference type="EMBL" id="JADIKE010000034">
    <property type="protein sequence ID" value="MBM7125568.1"/>
    <property type="molecule type" value="Genomic_DNA"/>
</dbReference>
<feature type="compositionally biased region" description="Polar residues" evidence="1">
    <location>
        <begin position="47"/>
        <end position="60"/>
    </location>
</feature>
<evidence type="ECO:0000313" key="2">
    <source>
        <dbReference type="EMBL" id="MBM7125568.1"/>
    </source>
</evidence>
<reference evidence="2" key="1">
    <citation type="submission" date="2020-10" db="EMBL/GenBank/DDBJ databases">
        <title>Phylogeny of dyella-like bacteria.</title>
        <authorList>
            <person name="Fu J."/>
        </authorList>
    </citation>
    <scope>NUCLEOTIDE SEQUENCE</scope>
    <source>
        <strain evidence="2">DHOC52</strain>
    </source>
</reference>
<gene>
    <name evidence="2" type="ORF">ISP19_09265</name>
</gene>
<feature type="region of interest" description="Disordered" evidence="1">
    <location>
        <begin position="1"/>
        <end position="102"/>
    </location>
</feature>
<keyword evidence="3" id="KW-1185">Reference proteome</keyword>
<dbReference type="RefSeq" id="WP_204681081.1">
    <property type="nucleotide sequence ID" value="NZ_BSNR01000015.1"/>
</dbReference>
<comment type="caution">
    <text evidence="2">The sequence shown here is derived from an EMBL/GenBank/DDBJ whole genome shotgun (WGS) entry which is preliminary data.</text>
</comment>
<accession>A0ABS2K2V3</accession>
<protein>
    <submittedName>
        <fullName evidence="2">Uncharacterized protein</fullName>
    </submittedName>
</protein>
<organism evidence="2 3">
    <name type="scientific">Dyella flava</name>
    <dbReference type="NCBI Taxonomy" id="1920170"/>
    <lineage>
        <taxon>Bacteria</taxon>
        <taxon>Pseudomonadati</taxon>
        <taxon>Pseudomonadota</taxon>
        <taxon>Gammaproteobacteria</taxon>
        <taxon>Lysobacterales</taxon>
        <taxon>Rhodanobacteraceae</taxon>
        <taxon>Dyella</taxon>
    </lineage>
</organism>
<name>A0ABS2K2V3_9GAMM</name>